<keyword evidence="2" id="KW-1185">Reference proteome</keyword>
<name>A0A835Z642_9STRA</name>
<evidence type="ECO:0000313" key="1">
    <source>
        <dbReference type="EMBL" id="KAG5187441.1"/>
    </source>
</evidence>
<protein>
    <submittedName>
        <fullName evidence="1">Uncharacterized protein</fullName>
    </submittedName>
</protein>
<organism evidence="1 2">
    <name type="scientific">Tribonema minus</name>
    <dbReference type="NCBI Taxonomy" id="303371"/>
    <lineage>
        <taxon>Eukaryota</taxon>
        <taxon>Sar</taxon>
        <taxon>Stramenopiles</taxon>
        <taxon>Ochrophyta</taxon>
        <taxon>PX clade</taxon>
        <taxon>Xanthophyceae</taxon>
        <taxon>Tribonematales</taxon>
        <taxon>Tribonemataceae</taxon>
        <taxon>Tribonema</taxon>
    </lineage>
</organism>
<dbReference type="EMBL" id="JAFCMP010000090">
    <property type="protein sequence ID" value="KAG5187441.1"/>
    <property type="molecule type" value="Genomic_DNA"/>
</dbReference>
<evidence type="ECO:0000313" key="2">
    <source>
        <dbReference type="Proteomes" id="UP000664859"/>
    </source>
</evidence>
<reference evidence="1" key="1">
    <citation type="submission" date="2021-02" db="EMBL/GenBank/DDBJ databases">
        <title>First Annotated Genome of the Yellow-green Alga Tribonema minus.</title>
        <authorList>
            <person name="Mahan K.M."/>
        </authorList>
    </citation>
    <scope>NUCLEOTIDE SEQUENCE</scope>
    <source>
        <strain evidence="1">UTEX B ZZ1240</strain>
    </source>
</reference>
<dbReference type="AlphaFoldDB" id="A0A835Z642"/>
<dbReference type="Proteomes" id="UP000664859">
    <property type="component" value="Unassembled WGS sequence"/>
</dbReference>
<comment type="caution">
    <text evidence="1">The sequence shown here is derived from an EMBL/GenBank/DDBJ whole genome shotgun (WGS) entry which is preliminary data.</text>
</comment>
<gene>
    <name evidence="1" type="ORF">JKP88DRAFT_243951</name>
</gene>
<accession>A0A835Z642</accession>
<proteinExistence type="predicted"/>
<sequence>MALFTPWHSHELELLRMQMTAVQSSLEERIKQGLQGLATETALQGLVTETSFNTGLQGLATEATLDSRLRIQTQQLLMKMSEMLSGISHTAVQPQTHGGDIVQNNTLLAVMREAIDTLLRQAANEGVDMILALLSAAGEEGKLNRERASMLKVNMFGAYRCHILTVLLLKVKTREELLALLSHKWLGLGIMDVRVLLACAKRFSMECDTAVRAVLDAQDAEFVRAARDDSHV</sequence>